<sequence length="181" mass="20363">QTLARRCASRWNSDYDSLDTALILEQPVRTLLKEKDLNLKAFKLTDDQWNLTADLRDVLECIKEPTLMFSRGGKSQPLISEVIPALQTLRAALERAANSDDIADICRIAAYGGGLVLDKYLNIVPECEVYKFSIALSPNLKLQWLEANGRSSTQLHCIQEAVTAHYHELFKKNTVVWTAVS</sequence>
<evidence type="ECO:0000313" key="1">
    <source>
        <dbReference type="EMBL" id="KAJ7706906.1"/>
    </source>
</evidence>
<dbReference type="Proteomes" id="UP001221757">
    <property type="component" value="Unassembled WGS sequence"/>
</dbReference>
<dbReference type="AlphaFoldDB" id="A0AAD7M9K7"/>
<keyword evidence="2" id="KW-1185">Reference proteome</keyword>
<dbReference type="InterPro" id="IPR012337">
    <property type="entry name" value="RNaseH-like_sf"/>
</dbReference>
<feature type="non-terminal residue" evidence="1">
    <location>
        <position position="1"/>
    </location>
</feature>
<accession>A0AAD7M9K7</accession>
<evidence type="ECO:0000313" key="2">
    <source>
        <dbReference type="Proteomes" id="UP001221757"/>
    </source>
</evidence>
<gene>
    <name evidence="1" type="ORF">B0H17DRAFT_918444</name>
</gene>
<reference evidence="1" key="1">
    <citation type="submission" date="2023-03" db="EMBL/GenBank/DDBJ databases">
        <title>Massive genome expansion in bonnet fungi (Mycena s.s.) driven by repeated elements and novel gene families across ecological guilds.</title>
        <authorList>
            <consortium name="Lawrence Berkeley National Laboratory"/>
            <person name="Harder C.B."/>
            <person name="Miyauchi S."/>
            <person name="Viragh M."/>
            <person name="Kuo A."/>
            <person name="Thoen E."/>
            <person name="Andreopoulos B."/>
            <person name="Lu D."/>
            <person name="Skrede I."/>
            <person name="Drula E."/>
            <person name="Henrissat B."/>
            <person name="Morin E."/>
            <person name="Kohler A."/>
            <person name="Barry K."/>
            <person name="LaButti K."/>
            <person name="Morin E."/>
            <person name="Salamov A."/>
            <person name="Lipzen A."/>
            <person name="Mereny Z."/>
            <person name="Hegedus B."/>
            <person name="Baldrian P."/>
            <person name="Stursova M."/>
            <person name="Weitz H."/>
            <person name="Taylor A."/>
            <person name="Grigoriev I.V."/>
            <person name="Nagy L.G."/>
            <person name="Martin F."/>
            <person name="Kauserud H."/>
        </authorList>
    </citation>
    <scope>NUCLEOTIDE SEQUENCE</scope>
    <source>
        <strain evidence="1">CBHHK067</strain>
    </source>
</reference>
<comment type="caution">
    <text evidence="1">The sequence shown here is derived from an EMBL/GenBank/DDBJ whole genome shotgun (WGS) entry which is preliminary data.</text>
</comment>
<organism evidence="1 2">
    <name type="scientific">Mycena rosella</name>
    <name type="common">Pink bonnet</name>
    <name type="synonym">Agaricus rosellus</name>
    <dbReference type="NCBI Taxonomy" id="1033263"/>
    <lineage>
        <taxon>Eukaryota</taxon>
        <taxon>Fungi</taxon>
        <taxon>Dikarya</taxon>
        <taxon>Basidiomycota</taxon>
        <taxon>Agaricomycotina</taxon>
        <taxon>Agaricomycetes</taxon>
        <taxon>Agaricomycetidae</taxon>
        <taxon>Agaricales</taxon>
        <taxon>Marasmiineae</taxon>
        <taxon>Mycenaceae</taxon>
        <taxon>Mycena</taxon>
    </lineage>
</organism>
<protein>
    <submittedName>
        <fullName evidence="1">Uncharacterized protein</fullName>
    </submittedName>
</protein>
<name>A0AAD7M9K7_MYCRO</name>
<dbReference type="SUPFAM" id="SSF53098">
    <property type="entry name" value="Ribonuclease H-like"/>
    <property type="match status" value="1"/>
</dbReference>
<dbReference type="EMBL" id="JARKIE010000006">
    <property type="protein sequence ID" value="KAJ7706906.1"/>
    <property type="molecule type" value="Genomic_DNA"/>
</dbReference>
<proteinExistence type="predicted"/>